<reference evidence="2" key="2">
    <citation type="submission" date="2015-03" db="EMBL/GenBank/DDBJ databases">
        <authorList>
            <person name="Chow C.-E.T."/>
            <person name="Winget D.M."/>
            <person name="White R.A.III."/>
            <person name="Hallam S.J."/>
            <person name="Suttle C.A."/>
        </authorList>
    </citation>
    <scope>NUCLEOTIDE SEQUENCE</scope>
    <source>
        <strain evidence="2">H4084976</strain>
    </source>
</reference>
<feature type="compositionally biased region" description="Basic and acidic residues" evidence="1">
    <location>
        <begin position="34"/>
        <end position="46"/>
    </location>
</feature>
<proteinExistence type="predicted"/>
<accession>A0A0F7L4G2</accession>
<reference evidence="2" key="1">
    <citation type="journal article" date="2015" name="Front. Microbiol.">
        <title>Combining genomic sequencing methods to explore viral diversity and reveal potential virus-host interactions.</title>
        <authorList>
            <person name="Chow C.E."/>
            <person name="Winget D.M."/>
            <person name="White R.A.III."/>
            <person name="Hallam S.J."/>
            <person name="Suttle C.A."/>
        </authorList>
    </citation>
    <scope>NUCLEOTIDE SEQUENCE</scope>
    <source>
        <strain evidence="2">H4084976</strain>
    </source>
</reference>
<dbReference type="EMBL" id="KR029593">
    <property type="protein sequence ID" value="AKH47419.1"/>
    <property type="molecule type" value="Genomic_DNA"/>
</dbReference>
<feature type="region of interest" description="Disordered" evidence="1">
    <location>
        <begin position="20"/>
        <end position="59"/>
    </location>
</feature>
<evidence type="ECO:0000256" key="1">
    <source>
        <dbReference type="SAM" id="MobiDB-lite"/>
    </source>
</evidence>
<protein>
    <submittedName>
        <fullName evidence="2">Uncharacterized protein</fullName>
    </submittedName>
</protein>
<evidence type="ECO:0000313" key="2">
    <source>
        <dbReference type="EMBL" id="AKH47419.1"/>
    </source>
</evidence>
<name>A0A0F7L4G2_9VIRU</name>
<organism evidence="2">
    <name type="scientific">uncultured marine virus</name>
    <dbReference type="NCBI Taxonomy" id="186617"/>
    <lineage>
        <taxon>Viruses</taxon>
        <taxon>environmental samples</taxon>
    </lineage>
</organism>
<feature type="compositionally biased region" description="Polar residues" evidence="1">
    <location>
        <begin position="48"/>
        <end position="59"/>
    </location>
</feature>
<sequence length="59" mass="7138">MIYNVNCQKKSQMLKPEQLFPLPVDDLRKKKKSEPKSTRKEMDEFMQKYQSMNKKTTLK</sequence>